<evidence type="ECO:0000256" key="1">
    <source>
        <dbReference type="ARBA" id="ARBA00022714"/>
    </source>
</evidence>
<evidence type="ECO:0000256" key="2">
    <source>
        <dbReference type="ARBA" id="ARBA00022723"/>
    </source>
</evidence>
<name>Q1ITN4_KORVE</name>
<keyword evidence="3" id="KW-0560">Oxidoreductase</keyword>
<dbReference type="EnsemblBacteria" id="ABF39766">
    <property type="protein sequence ID" value="ABF39766"/>
    <property type="gene ID" value="Acid345_0761"/>
</dbReference>
<evidence type="ECO:0000313" key="7">
    <source>
        <dbReference type="EMBL" id="ABF39766.1"/>
    </source>
</evidence>
<dbReference type="EMBL" id="CP000360">
    <property type="protein sequence ID" value="ABF39766.1"/>
    <property type="molecule type" value="Genomic_DNA"/>
</dbReference>
<dbReference type="GO" id="GO:0046872">
    <property type="term" value="F:metal ion binding"/>
    <property type="evidence" value="ECO:0007669"/>
    <property type="project" value="UniProtKB-KW"/>
</dbReference>
<protein>
    <submittedName>
        <fullName evidence="7">2Fe-2S protein</fullName>
    </submittedName>
</protein>
<keyword evidence="5" id="KW-0411">Iron-sulfur</keyword>
<reference evidence="7 8" key="1">
    <citation type="journal article" date="2009" name="Appl. Environ. Microbiol.">
        <title>Three genomes from the phylum Acidobacteria provide insight into the lifestyles of these microorganisms in soils.</title>
        <authorList>
            <person name="Ward N.L."/>
            <person name="Challacombe J.F."/>
            <person name="Janssen P.H."/>
            <person name="Henrissat B."/>
            <person name="Coutinho P.M."/>
            <person name="Wu M."/>
            <person name="Xie G."/>
            <person name="Haft D.H."/>
            <person name="Sait M."/>
            <person name="Badger J."/>
            <person name="Barabote R.D."/>
            <person name="Bradley B."/>
            <person name="Brettin T.S."/>
            <person name="Brinkac L.M."/>
            <person name="Bruce D."/>
            <person name="Creasy T."/>
            <person name="Daugherty S.C."/>
            <person name="Davidsen T.M."/>
            <person name="DeBoy R.T."/>
            <person name="Detter J.C."/>
            <person name="Dodson R.J."/>
            <person name="Durkin A.S."/>
            <person name="Ganapathy A."/>
            <person name="Gwinn-Giglio M."/>
            <person name="Han C.S."/>
            <person name="Khouri H."/>
            <person name="Kiss H."/>
            <person name="Kothari S.P."/>
            <person name="Madupu R."/>
            <person name="Nelson K.E."/>
            <person name="Nelson W.C."/>
            <person name="Paulsen I."/>
            <person name="Penn K."/>
            <person name="Ren Q."/>
            <person name="Rosovitz M.J."/>
            <person name="Selengut J.D."/>
            <person name="Shrivastava S."/>
            <person name="Sullivan S.A."/>
            <person name="Tapia R."/>
            <person name="Thompson L.S."/>
            <person name="Watkins K.L."/>
            <person name="Yang Q."/>
            <person name="Yu C."/>
            <person name="Zafar N."/>
            <person name="Zhou L."/>
            <person name="Kuske C.R."/>
        </authorList>
    </citation>
    <scope>NUCLEOTIDE SEQUENCE [LARGE SCALE GENOMIC DNA]</scope>
    <source>
        <strain evidence="7 8">Ellin345</strain>
    </source>
</reference>
<evidence type="ECO:0000313" key="8">
    <source>
        <dbReference type="Proteomes" id="UP000002432"/>
    </source>
</evidence>
<dbReference type="OrthoDB" id="9796880at2"/>
<evidence type="ECO:0000256" key="3">
    <source>
        <dbReference type="ARBA" id="ARBA00023002"/>
    </source>
</evidence>
<proteinExistence type="predicted"/>
<feature type="domain" description="2Fe-2S ferredoxin-type" evidence="6">
    <location>
        <begin position="52"/>
        <end position="128"/>
    </location>
</feature>
<dbReference type="InterPro" id="IPR051452">
    <property type="entry name" value="Diverse_Oxidoreductases"/>
</dbReference>
<dbReference type="Pfam" id="PF01799">
    <property type="entry name" value="Fer2_2"/>
    <property type="match status" value="1"/>
</dbReference>
<dbReference type="KEGG" id="aba:Acid345_0761"/>
<dbReference type="PROSITE" id="PS51085">
    <property type="entry name" value="2FE2S_FER_2"/>
    <property type="match status" value="1"/>
</dbReference>
<dbReference type="Pfam" id="PF00111">
    <property type="entry name" value="Fer2"/>
    <property type="match status" value="1"/>
</dbReference>
<dbReference type="Gene3D" id="1.10.150.120">
    <property type="entry name" value="[2Fe-2S]-binding domain"/>
    <property type="match status" value="1"/>
</dbReference>
<gene>
    <name evidence="7" type="ordered locus">Acid345_0761</name>
</gene>
<keyword evidence="8" id="KW-1185">Reference proteome</keyword>
<dbReference type="STRING" id="204669.Acid345_0761"/>
<dbReference type="PANTHER" id="PTHR44379:SF5">
    <property type="entry name" value="OXIDOREDUCTASE WITH IRON-SULFUR SUBUNIT"/>
    <property type="match status" value="1"/>
</dbReference>
<keyword evidence="1" id="KW-0001">2Fe-2S</keyword>
<dbReference type="InterPro" id="IPR002888">
    <property type="entry name" value="2Fe-2S-bd"/>
</dbReference>
<dbReference type="AlphaFoldDB" id="Q1ITN4"/>
<evidence type="ECO:0000256" key="4">
    <source>
        <dbReference type="ARBA" id="ARBA00023004"/>
    </source>
</evidence>
<evidence type="ECO:0000256" key="5">
    <source>
        <dbReference type="ARBA" id="ARBA00023014"/>
    </source>
</evidence>
<dbReference type="InterPro" id="IPR036010">
    <property type="entry name" value="2Fe-2S_ferredoxin-like_sf"/>
</dbReference>
<dbReference type="SUPFAM" id="SSF54292">
    <property type="entry name" value="2Fe-2S ferredoxin-like"/>
    <property type="match status" value="1"/>
</dbReference>
<dbReference type="HOGENOM" id="CLU_052511_1_0_0"/>
<organism evidence="7 8">
    <name type="scientific">Koribacter versatilis (strain Ellin345)</name>
    <dbReference type="NCBI Taxonomy" id="204669"/>
    <lineage>
        <taxon>Bacteria</taxon>
        <taxon>Pseudomonadati</taxon>
        <taxon>Acidobacteriota</taxon>
        <taxon>Terriglobia</taxon>
        <taxon>Terriglobales</taxon>
        <taxon>Candidatus Korobacteraceae</taxon>
        <taxon>Candidatus Korobacter</taxon>
    </lineage>
</organism>
<evidence type="ECO:0000259" key="6">
    <source>
        <dbReference type="PROSITE" id="PS51085"/>
    </source>
</evidence>
<dbReference type="InterPro" id="IPR006058">
    <property type="entry name" value="2Fe2S_fd_BS"/>
</dbReference>
<accession>Q1ITN4</accession>
<dbReference type="InterPro" id="IPR006311">
    <property type="entry name" value="TAT_signal"/>
</dbReference>
<dbReference type="CDD" id="cd00207">
    <property type="entry name" value="fer2"/>
    <property type="match status" value="1"/>
</dbReference>
<dbReference type="Proteomes" id="UP000002432">
    <property type="component" value="Chromosome"/>
</dbReference>
<dbReference type="Gene3D" id="3.10.20.30">
    <property type="match status" value="1"/>
</dbReference>
<sequence>MSEKDEKDSPRNGVSRRDFLKIGGIVAAVPLVSTTVVEAAGEPVEVHGPYKAKVTLNLNGKARTAELDTRVTLLDAMRDHFDLTGAKRVCDRGACGACTVLMDDKTVYACSILAIDAQGRKITTIEGLYPTETLDTLQHAFVENDAQQCGFCTPGFIVAAKSYLDHHPQAGAADFKTGLSGNLCRCGTYKGMQLVADLLTKGKGA</sequence>
<dbReference type="GO" id="GO:0016491">
    <property type="term" value="F:oxidoreductase activity"/>
    <property type="evidence" value="ECO:0007669"/>
    <property type="project" value="UniProtKB-KW"/>
</dbReference>
<dbReference type="GO" id="GO:0051537">
    <property type="term" value="F:2 iron, 2 sulfur cluster binding"/>
    <property type="evidence" value="ECO:0007669"/>
    <property type="project" value="UniProtKB-KW"/>
</dbReference>
<dbReference type="eggNOG" id="COG2080">
    <property type="taxonomic scope" value="Bacteria"/>
</dbReference>
<dbReference type="InterPro" id="IPR036884">
    <property type="entry name" value="2Fe-2S-bd_dom_sf"/>
</dbReference>
<keyword evidence="2" id="KW-0479">Metal-binding</keyword>
<dbReference type="PROSITE" id="PS51318">
    <property type="entry name" value="TAT"/>
    <property type="match status" value="1"/>
</dbReference>
<keyword evidence="4" id="KW-0408">Iron</keyword>
<dbReference type="InterPro" id="IPR001041">
    <property type="entry name" value="2Fe-2S_ferredoxin-type"/>
</dbReference>
<dbReference type="FunFam" id="3.10.20.30:FF:000020">
    <property type="entry name" value="Xanthine dehydrogenase iron-sulfur subunit"/>
    <property type="match status" value="1"/>
</dbReference>
<dbReference type="PROSITE" id="PS00197">
    <property type="entry name" value="2FE2S_FER_1"/>
    <property type="match status" value="1"/>
</dbReference>
<dbReference type="InterPro" id="IPR012675">
    <property type="entry name" value="Beta-grasp_dom_sf"/>
</dbReference>
<dbReference type="PANTHER" id="PTHR44379">
    <property type="entry name" value="OXIDOREDUCTASE WITH IRON-SULFUR SUBUNIT"/>
    <property type="match status" value="1"/>
</dbReference>
<dbReference type="SUPFAM" id="SSF47741">
    <property type="entry name" value="CO dehydrogenase ISP C-domain like"/>
    <property type="match status" value="1"/>
</dbReference>
<dbReference type="RefSeq" id="WP_011521568.1">
    <property type="nucleotide sequence ID" value="NC_008009.1"/>
</dbReference>